<dbReference type="GO" id="GO:0048367">
    <property type="term" value="P:shoot system development"/>
    <property type="evidence" value="ECO:0007669"/>
    <property type="project" value="InterPro"/>
</dbReference>
<dbReference type="PANTHER" id="PTHR35504">
    <property type="entry name" value="PROTEIN EMBRYONIC FLOWER 1"/>
    <property type="match status" value="1"/>
</dbReference>
<proteinExistence type="predicted"/>
<dbReference type="GO" id="GO:0045892">
    <property type="term" value="P:negative regulation of DNA-templated transcription"/>
    <property type="evidence" value="ECO:0007669"/>
    <property type="project" value="InterPro"/>
</dbReference>
<sequence>MEVSFLEELDFKGKESVFDSNSCHSLVELRSIEQAAADDDEEANKCEHFTIRGYVAKVRRRNAKVFWPLLSHHNQTSGELASSLPPLPVTKFRWWNCKKCLSEISTPKDLITDGAVTNVQNDEVNTCKTSFLINTDATNLLSGFQQPSEEKILDGRLVQTDSSVNVSNGECSPSLCLDKKKNASTSHGLTKEGLQIPKGGLDISEEIQNQSRKPTIFAAEPTVAPKEYEMPLGIDISIPKADALAAISAHMSDHDSMRLNKRHTKASDCSMGLPNYVNENQDPSSQLGNSSGRFHHKKSRKVRLLDDIIRSEELCASKKVHIFSGDTDTSQIKHDNDTRPDTSNWKLKHPDNQSHLATRNIQETPTMETSQNEDEENSLMDWLKKVSRKAVGHKEHSENKHIDAAVGISSGSSSGKGPNRYKLQSALEKENKMRPLKPGWPCLVPQQDIFNAEDVSTRLLNAKIDNNKSTGCIVSKKSLHRGPEIPEGTNTKAILTNKKNKATPVEDRLKVKKKAIKKQKTTNICVQEGLDGIPMDIVELLAKHQHERHLMSAGVAAENMYNLSEMTGNMRDDCRLKACDSFNFRKQNLHIDLNQQPTEFLELSQCSGDPLSRLEHPVTVSNDTDGTSVPLNGTAFENISRKHYADFNSVNVVSHDSCLDQSLKTVDQKIDCHDLHDSKFTSFQLLLGKEKAKSSISVCPDLAGNGCHSRTIEPLDLHANETISALHLLRLMDRTAGLGASNTNQSRSVLESYLNCTDQFKELQGLEFGFGTKEMPNHPRGAGYSDQDQHQGNSSKPLHPVPIISVLGSLLHKEIVTKSNYCQILQGFQARHPNDLPLHSIIKKVKTDASYSAIQSEVRKTMTSMYMGVNSKEIFSGLDPVAHSSLSLARYEIDQAGTSNRDRAVQTLRSHCEFGNCVVNRNPADFATPDEDEYMVGSNDPRTRYIYPSPKSLLYQTHPDGREQQLVMKLTALKGL</sequence>
<dbReference type="Proteomes" id="UP000228380">
    <property type="component" value="Chromosome 4"/>
</dbReference>
<dbReference type="KEGG" id="pda:103705616"/>
<feature type="compositionally biased region" description="Polar residues" evidence="1">
    <location>
        <begin position="353"/>
        <end position="370"/>
    </location>
</feature>
<feature type="region of interest" description="Disordered" evidence="1">
    <location>
        <begin position="774"/>
        <end position="797"/>
    </location>
</feature>
<organism evidence="2 3">
    <name type="scientific">Phoenix dactylifera</name>
    <name type="common">Date palm</name>
    <dbReference type="NCBI Taxonomy" id="42345"/>
    <lineage>
        <taxon>Eukaryota</taxon>
        <taxon>Viridiplantae</taxon>
        <taxon>Streptophyta</taxon>
        <taxon>Embryophyta</taxon>
        <taxon>Tracheophyta</taxon>
        <taxon>Spermatophyta</taxon>
        <taxon>Magnoliopsida</taxon>
        <taxon>Liliopsida</taxon>
        <taxon>Arecaceae</taxon>
        <taxon>Coryphoideae</taxon>
        <taxon>Phoeniceae</taxon>
        <taxon>Phoenix</taxon>
    </lineage>
</organism>
<feature type="compositionally biased region" description="Low complexity" evidence="1">
    <location>
        <begin position="407"/>
        <end position="417"/>
    </location>
</feature>
<feature type="region of interest" description="Disordered" evidence="1">
    <location>
        <begin position="392"/>
        <end position="419"/>
    </location>
</feature>
<dbReference type="OrthoDB" id="754229at2759"/>
<protein>
    <submittedName>
        <fullName evidence="3">Uncharacterized protein LOC103705616 isoform X1</fullName>
    </submittedName>
</protein>
<evidence type="ECO:0000313" key="2">
    <source>
        <dbReference type="Proteomes" id="UP000228380"/>
    </source>
</evidence>
<feature type="compositionally biased region" description="Basic and acidic residues" evidence="1">
    <location>
        <begin position="392"/>
        <end position="403"/>
    </location>
</feature>
<reference evidence="2" key="1">
    <citation type="journal article" date="2019" name="Nat. Commun.">
        <title>Genome-wide association mapping of date palm fruit traits.</title>
        <authorList>
            <person name="Hazzouri K.M."/>
            <person name="Gros-Balthazard M."/>
            <person name="Flowers J.M."/>
            <person name="Copetti D."/>
            <person name="Lemansour A."/>
            <person name="Lebrun M."/>
            <person name="Masmoudi K."/>
            <person name="Ferrand S."/>
            <person name="Dhar M.I."/>
            <person name="Fresquez Z.A."/>
            <person name="Rosas U."/>
            <person name="Zhang J."/>
            <person name="Talag J."/>
            <person name="Lee S."/>
            <person name="Kudrna D."/>
            <person name="Powell R.F."/>
            <person name="Leitch I.J."/>
            <person name="Krueger R.R."/>
            <person name="Wing R.A."/>
            <person name="Amiri K.M.A."/>
            <person name="Purugganan M.D."/>
        </authorList>
    </citation>
    <scope>NUCLEOTIDE SEQUENCE [LARGE SCALE GENOMIC DNA]</scope>
    <source>
        <strain evidence="2">cv. Khalas</strain>
    </source>
</reference>
<dbReference type="PANTHER" id="PTHR35504:SF1">
    <property type="entry name" value="PROTEIN EMBRYONIC FLOWER 1"/>
    <property type="match status" value="1"/>
</dbReference>
<feature type="region of interest" description="Disordered" evidence="1">
    <location>
        <begin position="330"/>
        <end position="375"/>
    </location>
</feature>
<dbReference type="InterPro" id="IPR034583">
    <property type="entry name" value="EMF1"/>
</dbReference>
<reference evidence="3" key="2">
    <citation type="submission" date="2025-08" db="UniProtKB">
        <authorList>
            <consortium name="RefSeq"/>
        </authorList>
    </citation>
    <scope>IDENTIFICATION</scope>
    <source>
        <tissue evidence="3">Young leaves</tissue>
    </source>
</reference>
<evidence type="ECO:0000256" key="1">
    <source>
        <dbReference type="SAM" id="MobiDB-lite"/>
    </source>
</evidence>
<evidence type="ECO:0000313" key="3">
    <source>
        <dbReference type="RefSeq" id="XP_008787632.2"/>
    </source>
</evidence>
<keyword evidence="2" id="KW-1185">Reference proteome</keyword>
<dbReference type="GeneID" id="103705616"/>
<feature type="compositionally biased region" description="Basic and acidic residues" evidence="1">
    <location>
        <begin position="331"/>
        <end position="340"/>
    </location>
</feature>
<accession>A0A8B7BXW6</accession>
<dbReference type="AlphaFoldDB" id="A0A8B7BXW6"/>
<name>A0A8B7BXW6_PHODC</name>
<dbReference type="GO" id="GO:0009910">
    <property type="term" value="P:negative regulation of flower development"/>
    <property type="evidence" value="ECO:0007669"/>
    <property type="project" value="InterPro"/>
</dbReference>
<dbReference type="RefSeq" id="XP_008787632.2">
    <property type="nucleotide sequence ID" value="XM_008789410.4"/>
</dbReference>
<gene>
    <name evidence="3" type="primary">LOC103705616</name>
</gene>